<dbReference type="InterPro" id="IPR011335">
    <property type="entry name" value="Restrct_endonuc-II-like"/>
</dbReference>
<dbReference type="InterPro" id="IPR007560">
    <property type="entry name" value="Restrct_endonuc_IV_Mrr"/>
</dbReference>
<dbReference type="Proteomes" id="UP000608345">
    <property type="component" value="Unassembled WGS sequence"/>
</dbReference>
<reference evidence="2" key="2">
    <citation type="submission" date="2020-09" db="EMBL/GenBank/DDBJ databases">
        <authorList>
            <person name="Sun Q."/>
            <person name="Kim S."/>
        </authorList>
    </citation>
    <scope>NUCLEOTIDE SEQUENCE</scope>
    <source>
        <strain evidence="2">KCTC 23732</strain>
    </source>
</reference>
<organism evidence="2 3">
    <name type="scientific">Advenella faeciporci</name>
    <dbReference type="NCBI Taxonomy" id="797535"/>
    <lineage>
        <taxon>Bacteria</taxon>
        <taxon>Pseudomonadati</taxon>
        <taxon>Pseudomonadota</taxon>
        <taxon>Betaproteobacteria</taxon>
        <taxon>Burkholderiales</taxon>
        <taxon>Alcaligenaceae</taxon>
    </lineage>
</organism>
<dbReference type="GO" id="GO:0003677">
    <property type="term" value="F:DNA binding"/>
    <property type="evidence" value="ECO:0007669"/>
    <property type="project" value="InterPro"/>
</dbReference>
<dbReference type="EMBL" id="BMYS01000008">
    <property type="protein sequence ID" value="GGW85552.1"/>
    <property type="molecule type" value="Genomic_DNA"/>
</dbReference>
<comment type="caution">
    <text evidence="2">The sequence shown here is derived from an EMBL/GenBank/DDBJ whole genome shotgun (WGS) entry which is preliminary data.</text>
</comment>
<proteinExistence type="predicted"/>
<reference evidence="2" key="1">
    <citation type="journal article" date="2014" name="Int. J. Syst. Evol. Microbiol.">
        <title>Complete genome sequence of Corynebacterium casei LMG S-19264T (=DSM 44701T), isolated from a smear-ripened cheese.</title>
        <authorList>
            <consortium name="US DOE Joint Genome Institute (JGI-PGF)"/>
            <person name="Walter F."/>
            <person name="Albersmeier A."/>
            <person name="Kalinowski J."/>
            <person name="Ruckert C."/>
        </authorList>
    </citation>
    <scope>NUCLEOTIDE SEQUENCE</scope>
    <source>
        <strain evidence="2">KCTC 23732</strain>
    </source>
</reference>
<name>A0A918MZK8_9BURK</name>
<dbReference type="RefSeq" id="WP_189384820.1">
    <property type="nucleotide sequence ID" value="NZ_BAABFY010000003.1"/>
</dbReference>
<sequence>MSTYIFLLLVAVVVYLVWKRQKPSVSYINLNNQRVSLSEVKSFSEEKIAALVTDIFQSKGYQVQKVSGELQDIADFMIEKEGNRGFVSTRHWRADKVGVSDISQEVIGMNQHNSHYNYIFTMGKFDKEATEMAKYNRNLFMVDGHQLNAMVVNVQQNAMIANAQ</sequence>
<dbReference type="Pfam" id="PF04471">
    <property type="entry name" value="Mrr_cat"/>
    <property type="match status" value="1"/>
</dbReference>
<dbReference type="GO" id="GO:0009307">
    <property type="term" value="P:DNA restriction-modification system"/>
    <property type="evidence" value="ECO:0007669"/>
    <property type="project" value="InterPro"/>
</dbReference>
<dbReference type="AlphaFoldDB" id="A0A918MZK8"/>
<keyword evidence="3" id="KW-1185">Reference proteome</keyword>
<dbReference type="SUPFAM" id="SSF52980">
    <property type="entry name" value="Restriction endonuclease-like"/>
    <property type="match status" value="1"/>
</dbReference>
<dbReference type="Gene3D" id="3.40.1350.10">
    <property type="match status" value="1"/>
</dbReference>
<dbReference type="GO" id="GO:0004519">
    <property type="term" value="F:endonuclease activity"/>
    <property type="evidence" value="ECO:0007669"/>
    <property type="project" value="InterPro"/>
</dbReference>
<protein>
    <recommendedName>
        <fullName evidence="1">Restriction endonuclease type IV Mrr domain-containing protein</fullName>
    </recommendedName>
</protein>
<evidence type="ECO:0000313" key="2">
    <source>
        <dbReference type="EMBL" id="GGW85552.1"/>
    </source>
</evidence>
<evidence type="ECO:0000259" key="1">
    <source>
        <dbReference type="Pfam" id="PF04471"/>
    </source>
</evidence>
<feature type="domain" description="Restriction endonuclease type IV Mrr" evidence="1">
    <location>
        <begin position="41"/>
        <end position="150"/>
    </location>
</feature>
<accession>A0A918MZK8</accession>
<evidence type="ECO:0000313" key="3">
    <source>
        <dbReference type="Proteomes" id="UP000608345"/>
    </source>
</evidence>
<gene>
    <name evidence="2" type="ORF">GCM10011450_14430</name>
</gene>
<dbReference type="InterPro" id="IPR011856">
    <property type="entry name" value="tRNA_endonuc-like_dom_sf"/>
</dbReference>